<dbReference type="Proteomes" id="UP000182958">
    <property type="component" value="Unassembled WGS sequence"/>
</dbReference>
<dbReference type="InterPro" id="IPR050330">
    <property type="entry name" value="Bact_OuterMem_StrucFunc"/>
</dbReference>
<dbReference type="Proteomes" id="UP000183469">
    <property type="component" value="Unassembled WGS sequence"/>
</dbReference>
<dbReference type="EMBL" id="FNQG01000007">
    <property type="protein sequence ID" value="SEA08312.1"/>
    <property type="molecule type" value="Genomic_DNA"/>
</dbReference>
<keyword evidence="5 10" id="KW-1133">Transmembrane helix</keyword>
<dbReference type="InterPro" id="IPR036737">
    <property type="entry name" value="OmpA-like_sf"/>
</dbReference>
<keyword evidence="15" id="KW-1185">Reference proteome</keyword>
<comment type="subcellular location">
    <subcellularLocation>
        <location evidence="1">Cell membrane</location>
        <topology evidence="1">Single-pass membrane protein</topology>
    </subcellularLocation>
</comment>
<accession>A0A1K1QXY8</accession>
<dbReference type="Proteomes" id="UP000183843">
    <property type="component" value="Unassembled WGS sequence"/>
</dbReference>
<dbReference type="Pfam" id="PF00691">
    <property type="entry name" value="OmpA"/>
    <property type="match status" value="1"/>
</dbReference>
<reference evidence="16 17" key="1">
    <citation type="submission" date="2016-10" db="EMBL/GenBank/DDBJ databases">
        <authorList>
            <person name="de Groot N.N."/>
        </authorList>
    </citation>
    <scope>NUCLEOTIDE SEQUENCE [LARGE SCALE GENOMIC DNA]</scope>
    <source>
        <strain evidence="12 16">DSM 2872</strain>
        <strain evidence="13 17">L14</strain>
    </source>
</reference>
<gene>
    <name evidence="14" type="ORF">SAMN02910323_0208</name>
    <name evidence="13" type="ORF">SAMN05216587_10115</name>
    <name evidence="12" type="ORF">SAMN05660648_01884</name>
</gene>
<evidence type="ECO:0000313" key="16">
    <source>
        <dbReference type="Proteomes" id="UP000183469"/>
    </source>
</evidence>
<evidence type="ECO:0000256" key="5">
    <source>
        <dbReference type="ARBA" id="ARBA00022989"/>
    </source>
</evidence>
<evidence type="ECO:0000256" key="1">
    <source>
        <dbReference type="ARBA" id="ARBA00004162"/>
    </source>
</evidence>
<dbReference type="CDD" id="cd07185">
    <property type="entry name" value="OmpA_C-like"/>
    <property type="match status" value="1"/>
</dbReference>
<comment type="similarity">
    <text evidence="2">Belongs to the MotB family.</text>
</comment>
<evidence type="ECO:0000256" key="9">
    <source>
        <dbReference type="SAM" id="MobiDB-lite"/>
    </source>
</evidence>
<reference evidence="14" key="3">
    <citation type="submission" date="2016-11" db="EMBL/GenBank/DDBJ databases">
        <authorList>
            <person name="Jaros S."/>
            <person name="Januszkiewicz K."/>
            <person name="Wedrychowicz H."/>
        </authorList>
    </citation>
    <scope>NUCLEOTIDE SEQUENCE [LARGE SCALE GENOMIC DNA]</scope>
    <source>
        <strain evidence="14">C3</strain>
    </source>
</reference>
<feature type="coiled-coil region" evidence="8">
    <location>
        <begin position="90"/>
        <end position="117"/>
    </location>
</feature>
<dbReference type="EMBL" id="FPJA01000018">
    <property type="protein sequence ID" value="SFW64645.1"/>
    <property type="molecule type" value="Genomic_DNA"/>
</dbReference>
<dbReference type="GO" id="GO:0005886">
    <property type="term" value="C:plasma membrane"/>
    <property type="evidence" value="ECO:0007669"/>
    <property type="project" value="UniProtKB-SubCell"/>
</dbReference>
<evidence type="ECO:0000256" key="7">
    <source>
        <dbReference type="PROSITE-ProRule" id="PRU00473"/>
    </source>
</evidence>
<dbReference type="InterPro" id="IPR025713">
    <property type="entry name" value="MotB-like_N_dom"/>
</dbReference>
<feature type="compositionally biased region" description="Polar residues" evidence="9">
    <location>
        <begin position="270"/>
        <end position="295"/>
    </location>
</feature>
<evidence type="ECO:0000313" key="14">
    <source>
        <dbReference type="EMBL" id="SFW64645.1"/>
    </source>
</evidence>
<dbReference type="PANTHER" id="PTHR30329">
    <property type="entry name" value="STATOR ELEMENT OF FLAGELLAR MOTOR COMPLEX"/>
    <property type="match status" value="1"/>
</dbReference>
<reference evidence="15" key="2">
    <citation type="submission" date="2016-11" db="EMBL/GenBank/DDBJ databases">
        <authorList>
            <person name="Varghese N."/>
            <person name="Submissions S."/>
        </authorList>
    </citation>
    <scope>NUCLEOTIDE SEQUENCE [LARGE SCALE GENOMIC DNA]</scope>
    <source>
        <strain evidence="15">C3</strain>
    </source>
</reference>
<evidence type="ECO:0000259" key="11">
    <source>
        <dbReference type="PROSITE" id="PS51123"/>
    </source>
</evidence>
<protein>
    <submittedName>
        <fullName evidence="14">Chemotaxis protein MotB</fullName>
    </submittedName>
</protein>
<evidence type="ECO:0000256" key="4">
    <source>
        <dbReference type="ARBA" id="ARBA00022692"/>
    </source>
</evidence>
<organism evidence="14 15">
    <name type="scientific">Selenomonas ruminantium</name>
    <dbReference type="NCBI Taxonomy" id="971"/>
    <lineage>
        <taxon>Bacteria</taxon>
        <taxon>Bacillati</taxon>
        <taxon>Bacillota</taxon>
        <taxon>Negativicutes</taxon>
        <taxon>Selenomonadales</taxon>
        <taxon>Selenomonadaceae</taxon>
        <taxon>Selenomonas</taxon>
    </lineage>
</organism>
<dbReference type="OrthoDB" id="9815217at2"/>
<evidence type="ECO:0000256" key="6">
    <source>
        <dbReference type="ARBA" id="ARBA00023136"/>
    </source>
</evidence>
<feature type="domain" description="OmpA-like" evidence="11">
    <location>
        <begin position="123"/>
        <end position="245"/>
    </location>
</feature>
<evidence type="ECO:0000256" key="3">
    <source>
        <dbReference type="ARBA" id="ARBA00022475"/>
    </source>
</evidence>
<keyword evidence="4 10" id="KW-0812">Transmembrane</keyword>
<evidence type="ECO:0000313" key="17">
    <source>
        <dbReference type="Proteomes" id="UP000183843"/>
    </source>
</evidence>
<name>A0A1K1QXY8_SELRU</name>
<evidence type="ECO:0000256" key="2">
    <source>
        <dbReference type="ARBA" id="ARBA00008914"/>
    </source>
</evidence>
<dbReference type="PROSITE" id="PS51123">
    <property type="entry name" value="OMPA_2"/>
    <property type="match status" value="1"/>
</dbReference>
<keyword evidence="8" id="KW-0175">Coiled coil</keyword>
<dbReference type="AlphaFoldDB" id="A0A1K1QXY8"/>
<dbReference type="RefSeq" id="WP_072307027.1">
    <property type="nucleotide sequence ID" value="NZ_FNQG01000007.1"/>
</dbReference>
<evidence type="ECO:0000313" key="13">
    <source>
        <dbReference type="EMBL" id="SFA68812.1"/>
    </source>
</evidence>
<evidence type="ECO:0000313" key="15">
    <source>
        <dbReference type="Proteomes" id="UP000182958"/>
    </source>
</evidence>
<dbReference type="PANTHER" id="PTHR30329:SF21">
    <property type="entry name" value="LIPOPROTEIN YIAD-RELATED"/>
    <property type="match status" value="1"/>
</dbReference>
<evidence type="ECO:0000256" key="10">
    <source>
        <dbReference type="SAM" id="Phobius"/>
    </source>
</evidence>
<dbReference type="Pfam" id="PF13677">
    <property type="entry name" value="MotB_plug"/>
    <property type="match status" value="1"/>
</dbReference>
<keyword evidence="6 7" id="KW-0472">Membrane</keyword>
<evidence type="ECO:0000256" key="8">
    <source>
        <dbReference type="SAM" id="Coils"/>
    </source>
</evidence>
<sequence length="295" mass="32159">MARKKHHPPHEEHEGEPWLLPYSDLMTLLLALFIALFAISQTDQKKMADLAQAFTAAFNMGGPSFFDKAGPNVGRRAEMPSNEDLGNSAYFAENMQLEELQKKLQSYIEENNLDEQLSTQLAEEGLMIRIKERALFPSGSAQLVGQAQSIVPVVAGMLASLPERVVISGHTDNVPINTAQYPSNWELSASRAMNLMKAILAADKSLNPARFSAIGYSEYRPIADNKTDAGKQQNRRVEIFIARNYRFNPDEPVAGKKVTQPDTGADGMPTQGNSAAPATPSTNGAASSNMATTSF</sequence>
<dbReference type="InterPro" id="IPR006665">
    <property type="entry name" value="OmpA-like"/>
</dbReference>
<dbReference type="EMBL" id="FOJX01000001">
    <property type="protein sequence ID" value="SFA68812.1"/>
    <property type="molecule type" value="Genomic_DNA"/>
</dbReference>
<dbReference type="Gene3D" id="3.30.1330.60">
    <property type="entry name" value="OmpA-like domain"/>
    <property type="match status" value="1"/>
</dbReference>
<feature type="region of interest" description="Disordered" evidence="9">
    <location>
        <begin position="250"/>
        <end position="295"/>
    </location>
</feature>
<feature type="transmembrane region" description="Helical" evidence="10">
    <location>
        <begin position="20"/>
        <end position="39"/>
    </location>
</feature>
<keyword evidence="3" id="KW-1003">Cell membrane</keyword>
<evidence type="ECO:0000313" key="12">
    <source>
        <dbReference type="EMBL" id="SEA08312.1"/>
    </source>
</evidence>
<proteinExistence type="inferred from homology"/>
<dbReference type="SUPFAM" id="SSF103088">
    <property type="entry name" value="OmpA-like"/>
    <property type="match status" value="1"/>
</dbReference>